<feature type="transmembrane region" description="Helical" evidence="5">
    <location>
        <begin position="156"/>
        <end position="178"/>
    </location>
</feature>
<keyword evidence="7" id="KW-1185">Reference proteome</keyword>
<protein>
    <submittedName>
        <fullName evidence="6">Uncharacterized protein</fullName>
    </submittedName>
</protein>
<dbReference type="InterPro" id="IPR007568">
    <property type="entry name" value="RTA1"/>
</dbReference>
<accession>A0A9W8R4T7</accession>
<proteinExistence type="predicted"/>
<evidence type="ECO:0000256" key="5">
    <source>
        <dbReference type="SAM" id="Phobius"/>
    </source>
</evidence>
<feature type="transmembrane region" description="Helical" evidence="5">
    <location>
        <begin position="20"/>
        <end position="38"/>
    </location>
</feature>
<dbReference type="Pfam" id="PF04479">
    <property type="entry name" value="RTA1"/>
    <property type="match status" value="1"/>
</dbReference>
<evidence type="ECO:0000256" key="3">
    <source>
        <dbReference type="ARBA" id="ARBA00022989"/>
    </source>
</evidence>
<comment type="subcellular location">
    <subcellularLocation>
        <location evidence="1">Membrane</location>
        <topology evidence="1">Multi-pass membrane protein</topology>
    </subcellularLocation>
</comment>
<dbReference type="PANTHER" id="PTHR31465:SF27">
    <property type="entry name" value="DOMAIN PROTEIN, PUTATIVE (AFU_ORTHOLOGUE AFUA_3G01030)-RELATED"/>
    <property type="match status" value="1"/>
</dbReference>
<evidence type="ECO:0000313" key="7">
    <source>
        <dbReference type="Proteomes" id="UP001152087"/>
    </source>
</evidence>
<feature type="transmembrane region" description="Helical" evidence="5">
    <location>
        <begin position="236"/>
        <end position="255"/>
    </location>
</feature>
<feature type="transmembrane region" description="Helical" evidence="5">
    <location>
        <begin position="45"/>
        <end position="64"/>
    </location>
</feature>
<organism evidence="6 7">
    <name type="scientific">Fusarium falciforme</name>
    <dbReference type="NCBI Taxonomy" id="195108"/>
    <lineage>
        <taxon>Eukaryota</taxon>
        <taxon>Fungi</taxon>
        <taxon>Dikarya</taxon>
        <taxon>Ascomycota</taxon>
        <taxon>Pezizomycotina</taxon>
        <taxon>Sordariomycetes</taxon>
        <taxon>Hypocreomycetidae</taxon>
        <taxon>Hypocreales</taxon>
        <taxon>Nectriaceae</taxon>
        <taxon>Fusarium</taxon>
        <taxon>Fusarium solani species complex</taxon>
    </lineage>
</organism>
<keyword evidence="2 5" id="KW-0812">Transmembrane</keyword>
<keyword evidence="3 5" id="KW-1133">Transmembrane helix</keyword>
<dbReference type="GO" id="GO:0016020">
    <property type="term" value="C:membrane"/>
    <property type="evidence" value="ECO:0007669"/>
    <property type="project" value="UniProtKB-SubCell"/>
</dbReference>
<feature type="transmembrane region" description="Helical" evidence="5">
    <location>
        <begin position="119"/>
        <end position="136"/>
    </location>
</feature>
<dbReference type="Proteomes" id="UP001152087">
    <property type="component" value="Unassembled WGS sequence"/>
</dbReference>
<evidence type="ECO:0000256" key="4">
    <source>
        <dbReference type="ARBA" id="ARBA00023136"/>
    </source>
</evidence>
<evidence type="ECO:0000256" key="2">
    <source>
        <dbReference type="ARBA" id="ARBA00022692"/>
    </source>
</evidence>
<evidence type="ECO:0000313" key="6">
    <source>
        <dbReference type="EMBL" id="KAJ4185215.1"/>
    </source>
</evidence>
<dbReference type="EMBL" id="JAOQAV010000024">
    <property type="protein sequence ID" value="KAJ4185215.1"/>
    <property type="molecule type" value="Genomic_DNA"/>
</dbReference>
<comment type="caution">
    <text evidence="6">The sequence shown here is derived from an EMBL/GenBank/DDBJ whole genome shotgun (WGS) entry which is preliminary data.</text>
</comment>
<dbReference type="AlphaFoldDB" id="A0A9W8R4T7"/>
<sequence>MPTVEAYNGYHLWNYIPSRPAAIIFIAVFAILTAGRTWRMLRHRMWFCIPFVVGSAFEVIGYALRAIAYDKTGELIPYVFQSSFLLLGPVLFAASLYMTLGRVIRAMDGEALSLIQLRWLTRIFVAGDVVSFIVQASGAAMKSQVKDINPSVGTNIVVGGLVFQVIIFGIFMVVAVVFNRHFRNSGGSSHSRDIPWQAALSMLYATSAMIMARNVFRVVGYAMGNDGYLLSVEWPVYVFDAGLMSFTMACFFWWYPGQLMPALGGQVVKSEDSTSADIELLQRVSDLDGVVKSMGLDSDPFIQLALTSALERLISCVADLDPLYLAVRGFPGVL</sequence>
<evidence type="ECO:0000256" key="1">
    <source>
        <dbReference type="ARBA" id="ARBA00004141"/>
    </source>
</evidence>
<gene>
    <name evidence="6" type="ORF">NW755_008659</name>
</gene>
<reference evidence="6" key="1">
    <citation type="submission" date="2022-09" db="EMBL/GenBank/DDBJ databases">
        <title>Fusarium specimens isolated from Avocado Roots.</title>
        <authorList>
            <person name="Stajich J."/>
            <person name="Roper C."/>
            <person name="Heimlech-Rivalta G."/>
        </authorList>
    </citation>
    <scope>NUCLEOTIDE SEQUENCE</scope>
    <source>
        <strain evidence="6">A02</strain>
    </source>
</reference>
<dbReference type="PANTHER" id="PTHR31465">
    <property type="entry name" value="PROTEIN RTA1-RELATED"/>
    <property type="match status" value="1"/>
</dbReference>
<feature type="transmembrane region" description="Helical" evidence="5">
    <location>
        <begin position="198"/>
        <end position="216"/>
    </location>
</feature>
<keyword evidence="4 5" id="KW-0472">Membrane</keyword>
<name>A0A9W8R4T7_9HYPO</name>
<feature type="transmembrane region" description="Helical" evidence="5">
    <location>
        <begin position="76"/>
        <end position="98"/>
    </location>
</feature>